<dbReference type="SUPFAM" id="SSF56784">
    <property type="entry name" value="HAD-like"/>
    <property type="match status" value="1"/>
</dbReference>
<dbReference type="Gene3D" id="3.40.50.1000">
    <property type="entry name" value="HAD superfamily/HAD-like"/>
    <property type="match status" value="1"/>
</dbReference>
<dbReference type="EMBL" id="UINC01098947">
    <property type="protein sequence ID" value="SVC57848.1"/>
    <property type="molecule type" value="Genomic_DNA"/>
</dbReference>
<dbReference type="AlphaFoldDB" id="A0A382NBD7"/>
<accession>A0A382NBD7</accession>
<dbReference type="InterPro" id="IPR036412">
    <property type="entry name" value="HAD-like_sf"/>
</dbReference>
<protein>
    <recommendedName>
        <fullName evidence="2">HAD-IB family hydrolase</fullName>
    </recommendedName>
</protein>
<dbReference type="InterPro" id="IPR023214">
    <property type="entry name" value="HAD_sf"/>
</dbReference>
<evidence type="ECO:0008006" key="2">
    <source>
        <dbReference type="Google" id="ProtNLM"/>
    </source>
</evidence>
<name>A0A382NBD7_9ZZZZ</name>
<organism evidence="1">
    <name type="scientific">marine metagenome</name>
    <dbReference type="NCBI Taxonomy" id="408172"/>
    <lineage>
        <taxon>unclassified sequences</taxon>
        <taxon>metagenomes</taxon>
        <taxon>ecological metagenomes</taxon>
    </lineage>
</organism>
<evidence type="ECO:0000313" key="1">
    <source>
        <dbReference type="EMBL" id="SVC57848.1"/>
    </source>
</evidence>
<gene>
    <name evidence="1" type="ORF">METZ01_LOCUS310702</name>
</gene>
<feature type="non-terminal residue" evidence="1">
    <location>
        <position position="142"/>
    </location>
</feature>
<reference evidence="1" key="1">
    <citation type="submission" date="2018-05" db="EMBL/GenBank/DDBJ databases">
        <authorList>
            <person name="Lanie J.A."/>
            <person name="Ng W.-L."/>
            <person name="Kazmierczak K.M."/>
            <person name="Andrzejewski T.M."/>
            <person name="Davidsen T.M."/>
            <person name="Wayne K.J."/>
            <person name="Tettelin H."/>
            <person name="Glass J.I."/>
            <person name="Rusch D."/>
            <person name="Podicherti R."/>
            <person name="Tsui H.-C.T."/>
            <person name="Winkler M.E."/>
        </authorList>
    </citation>
    <scope>NUCLEOTIDE SEQUENCE</scope>
</reference>
<dbReference type="Pfam" id="PF12710">
    <property type="entry name" value="HAD"/>
    <property type="match status" value="1"/>
</dbReference>
<proteinExistence type="predicted"/>
<sequence>VDGTIVEATVVHYYAYLATYGYSDIRRTTWTAAFLPKVAYYLLLDMINRSRFNRVFYRNYRGMDVAQIRDRCGDHFEHFIRPRIFSGAIERIAEHRARGERVVLITGSLDLIMEPVSSFLKTDGLIAVKMHEKDGRLTGTLA</sequence>
<feature type="non-terminal residue" evidence="1">
    <location>
        <position position="1"/>
    </location>
</feature>